<accession>A0A8C6ZEN2</accession>
<organism evidence="11 12">
    <name type="scientific">Nothoprocta perdicaria</name>
    <name type="common">Chilean tinamou</name>
    <name type="synonym">Crypturus perdicarius</name>
    <dbReference type="NCBI Taxonomy" id="30464"/>
    <lineage>
        <taxon>Eukaryota</taxon>
        <taxon>Metazoa</taxon>
        <taxon>Chordata</taxon>
        <taxon>Craniata</taxon>
        <taxon>Vertebrata</taxon>
        <taxon>Euteleostomi</taxon>
        <taxon>Archelosauria</taxon>
        <taxon>Archosauria</taxon>
        <taxon>Dinosauria</taxon>
        <taxon>Saurischia</taxon>
        <taxon>Theropoda</taxon>
        <taxon>Coelurosauria</taxon>
        <taxon>Aves</taxon>
        <taxon>Palaeognathae</taxon>
        <taxon>Tinamiformes</taxon>
        <taxon>Tinamidae</taxon>
        <taxon>Nothoprocta</taxon>
    </lineage>
</organism>
<comment type="catalytic activity">
    <reaction evidence="8">
        <text>a (2E,4E)-dienoyl-CoA + NADPH + H(+) = a 4,5-saturated-(3E)-enoyl-CoA + NADP(+)</text>
        <dbReference type="Rhea" id="RHEA:45912"/>
        <dbReference type="ChEBI" id="CHEBI:15378"/>
        <dbReference type="ChEBI" id="CHEBI:57783"/>
        <dbReference type="ChEBI" id="CHEBI:58349"/>
        <dbReference type="ChEBI" id="CHEBI:85101"/>
        <dbReference type="ChEBI" id="CHEBI:85493"/>
        <dbReference type="EC" id="1.3.1.124"/>
    </reaction>
</comment>
<evidence type="ECO:0000256" key="9">
    <source>
        <dbReference type="ARBA" id="ARBA00048340"/>
    </source>
</evidence>
<dbReference type="Proteomes" id="UP000694420">
    <property type="component" value="Unplaced"/>
</dbReference>
<evidence type="ECO:0000256" key="2">
    <source>
        <dbReference type="ARBA" id="ARBA00023002"/>
    </source>
</evidence>
<keyword evidence="2" id="KW-0560">Oxidoreductase</keyword>
<protein>
    <recommendedName>
        <fullName evidence="6">Peroxisomal 2,4-dienoyl-CoA reductase [(3E)-enoyl-CoA-producing]</fullName>
        <ecNumber evidence="5">1.3.1.124</ecNumber>
    </recommendedName>
    <alternativeName>
        <fullName evidence="7">2,4-dienoyl-CoA reductase 2</fullName>
    </alternativeName>
</protein>
<evidence type="ECO:0000313" key="12">
    <source>
        <dbReference type="Proteomes" id="UP000694420"/>
    </source>
</evidence>
<dbReference type="AlphaFoldDB" id="A0A8C6ZEN2"/>
<reference evidence="11" key="2">
    <citation type="submission" date="2025-09" db="UniProtKB">
        <authorList>
            <consortium name="Ensembl"/>
        </authorList>
    </citation>
    <scope>IDENTIFICATION</scope>
</reference>
<sequence length="97" mass="10536">LAGPCAPPADADADECLGEYRHLFSADILAGQVAFITGGGSGIGFRIAEIFMRHGCHTVIASRSLERVLQVILPFLEQQPLCRMWSCGLQISHDLRL</sequence>
<evidence type="ECO:0000256" key="7">
    <source>
        <dbReference type="ARBA" id="ARBA00030890"/>
    </source>
</evidence>
<dbReference type="Pfam" id="PF00106">
    <property type="entry name" value="adh_short"/>
    <property type="match status" value="1"/>
</dbReference>
<keyword evidence="1" id="KW-0521">NADP</keyword>
<proteinExistence type="inferred from homology"/>
<evidence type="ECO:0000256" key="10">
    <source>
        <dbReference type="ARBA" id="ARBA00048631"/>
    </source>
</evidence>
<evidence type="ECO:0000256" key="8">
    <source>
        <dbReference type="ARBA" id="ARBA00048009"/>
    </source>
</evidence>
<comment type="catalytic activity">
    <reaction evidence="10">
        <text>(2E,4Z,7Z,10Z,13Z,16Z,19Z)-docosaheptaenoyl-CoA + NADPH + H(+) = (3E,7Z,10Z,13Z,16Z,19Z)-docosahexaenoyl-CoA + NADP(+)</text>
        <dbReference type="Rhea" id="RHEA:44920"/>
        <dbReference type="ChEBI" id="CHEBI:15378"/>
        <dbReference type="ChEBI" id="CHEBI:57783"/>
        <dbReference type="ChEBI" id="CHEBI:58349"/>
        <dbReference type="ChEBI" id="CHEBI:77559"/>
        <dbReference type="ChEBI" id="CHEBI:84791"/>
    </reaction>
</comment>
<evidence type="ECO:0000256" key="5">
    <source>
        <dbReference type="ARBA" id="ARBA00026117"/>
    </source>
</evidence>
<evidence type="ECO:0000256" key="3">
    <source>
        <dbReference type="ARBA" id="ARBA00025787"/>
    </source>
</evidence>
<dbReference type="InterPro" id="IPR002347">
    <property type="entry name" value="SDR_fam"/>
</dbReference>
<dbReference type="GO" id="GO:0008670">
    <property type="term" value="F:2,4-dienoyl-CoA reductase (NADPH) activity"/>
    <property type="evidence" value="ECO:0007669"/>
    <property type="project" value="InterPro"/>
</dbReference>
<evidence type="ECO:0000313" key="11">
    <source>
        <dbReference type="Ensembl" id="ENSNPEP00000014518.1"/>
    </source>
</evidence>
<dbReference type="Ensembl" id="ENSNPET00000014876.1">
    <property type="protein sequence ID" value="ENSNPEP00000014518.1"/>
    <property type="gene ID" value="ENSNPEG00000010861.1"/>
</dbReference>
<name>A0A8C6ZEN2_NOTPE</name>
<dbReference type="GO" id="GO:0005777">
    <property type="term" value="C:peroxisome"/>
    <property type="evidence" value="ECO:0007669"/>
    <property type="project" value="TreeGrafter"/>
</dbReference>
<evidence type="ECO:0000256" key="4">
    <source>
        <dbReference type="ARBA" id="ARBA00025939"/>
    </source>
</evidence>
<dbReference type="SUPFAM" id="SSF51735">
    <property type="entry name" value="NAD(P)-binding Rossmann-fold domains"/>
    <property type="match status" value="1"/>
</dbReference>
<comment type="catalytic activity">
    <reaction evidence="9">
        <text>a (2E,4Z)-dienoyl-CoA + NADPH + H(+) = a 4,5-saturated-(3E)-enoyl-CoA + NADP(+)</text>
        <dbReference type="Rhea" id="RHEA:61892"/>
        <dbReference type="ChEBI" id="CHEBI:15378"/>
        <dbReference type="ChEBI" id="CHEBI:57783"/>
        <dbReference type="ChEBI" id="CHEBI:58349"/>
        <dbReference type="ChEBI" id="CHEBI:85099"/>
        <dbReference type="ChEBI" id="CHEBI:85493"/>
        <dbReference type="EC" id="1.3.1.124"/>
    </reaction>
</comment>
<dbReference type="InterPro" id="IPR045017">
    <property type="entry name" value="DECR2-like"/>
</dbReference>
<evidence type="ECO:0000256" key="1">
    <source>
        <dbReference type="ARBA" id="ARBA00022857"/>
    </source>
</evidence>
<dbReference type="PANTHER" id="PTHR43296:SF2">
    <property type="entry name" value="PEROXISOMAL 2,4-DIENOYL-COA REDUCTASE [(3E)-ENOYL-COA-PRODUCING]"/>
    <property type="match status" value="1"/>
</dbReference>
<comment type="subunit">
    <text evidence="4">Monomer, dimer and oligomer.</text>
</comment>
<dbReference type="GO" id="GO:0009062">
    <property type="term" value="P:fatty acid catabolic process"/>
    <property type="evidence" value="ECO:0007669"/>
    <property type="project" value="InterPro"/>
</dbReference>
<gene>
    <name evidence="11" type="primary">DECR2</name>
</gene>
<keyword evidence="12" id="KW-1185">Reference proteome</keyword>
<reference evidence="11" key="1">
    <citation type="submission" date="2025-08" db="UniProtKB">
        <authorList>
            <consortium name="Ensembl"/>
        </authorList>
    </citation>
    <scope>IDENTIFICATION</scope>
</reference>
<dbReference type="InterPro" id="IPR036291">
    <property type="entry name" value="NAD(P)-bd_dom_sf"/>
</dbReference>
<comment type="similarity">
    <text evidence="3">Belongs to the short-chain dehydrogenases/reductases (SDR) family. 2,4-dienoyl-CoA reductase subfamily.</text>
</comment>
<evidence type="ECO:0000256" key="6">
    <source>
        <dbReference type="ARBA" id="ARBA00026221"/>
    </source>
</evidence>
<dbReference type="PANTHER" id="PTHR43296">
    <property type="entry name" value="PEROXISOMAL 2,4-DIENOYL-COA REDUCTASE"/>
    <property type="match status" value="1"/>
</dbReference>
<dbReference type="Gene3D" id="3.40.50.720">
    <property type="entry name" value="NAD(P)-binding Rossmann-like Domain"/>
    <property type="match status" value="1"/>
</dbReference>
<dbReference type="EC" id="1.3.1.124" evidence="5"/>